<dbReference type="AlphaFoldDB" id="A0A1H9U356"/>
<evidence type="ECO:0000313" key="1">
    <source>
        <dbReference type="EMBL" id="SES03604.1"/>
    </source>
</evidence>
<evidence type="ECO:0000313" key="2">
    <source>
        <dbReference type="Proteomes" id="UP000182841"/>
    </source>
</evidence>
<name>A0A1H9U356_9ACTN</name>
<dbReference type="RefSeq" id="WP_075001171.1">
    <property type="nucleotide sequence ID" value="NZ_FOGO01000007.1"/>
</dbReference>
<dbReference type="Proteomes" id="UP000182841">
    <property type="component" value="Unassembled WGS sequence"/>
</dbReference>
<dbReference type="OrthoDB" id="4245893at2"/>
<keyword evidence="2" id="KW-1185">Reference proteome</keyword>
<reference evidence="2" key="1">
    <citation type="submission" date="2016-10" db="EMBL/GenBank/DDBJ databases">
        <authorList>
            <person name="Varghese N."/>
            <person name="Submissions S."/>
        </authorList>
    </citation>
    <scope>NUCLEOTIDE SEQUENCE [LARGE SCALE GENOMIC DNA]</scope>
    <source>
        <strain evidence="2">CGMCC 4.6825</strain>
    </source>
</reference>
<protein>
    <submittedName>
        <fullName evidence="1">Uncharacterized protein</fullName>
    </submittedName>
</protein>
<accession>A0A1H9U356</accession>
<gene>
    <name evidence="1" type="ORF">SAMN05421870_107252</name>
</gene>
<proteinExistence type="predicted"/>
<organism evidence="1 2">
    <name type="scientific">Streptomyces qinglanensis</name>
    <dbReference type="NCBI Taxonomy" id="943816"/>
    <lineage>
        <taxon>Bacteria</taxon>
        <taxon>Bacillati</taxon>
        <taxon>Actinomycetota</taxon>
        <taxon>Actinomycetes</taxon>
        <taxon>Kitasatosporales</taxon>
        <taxon>Streptomycetaceae</taxon>
        <taxon>Streptomyces</taxon>
    </lineage>
</organism>
<dbReference type="EMBL" id="FOGO01000007">
    <property type="protein sequence ID" value="SES03604.1"/>
    <property type="molecule type" value="Genomic_DNA"/>
</dbReference>
<sequence length="117" mass="13412">MPSSLAELAEQYERESHSPWISARRSRQLRHTAALMRRMVCNREAADPTRLTITWSMLVDIPARWCRQHGYRTVTGHGGYVIQRGSEQPVVTKPGDTLIWDGNEITVRNEKNAARLL</sequence>